<evidence type="ECO:0000313" key="1">
    <source>
        <dbReference type="EMBL" id="KAJ4703227.1"/>
    </source>
</evidence>
<sequence>MATAVFSDSRIRLFHLLSFLSYVMSQSWLDPNNALFNCATYNNSNFSSSFVSNLNQLFNQKLYDEAGKSRYYNATAGEFPDKVYGLYLCKFDVSFRSCQNCIVAAIKTVKEKCNDTVVLIWFDECMVRYSDRSLPVMDTSWHLCNSIVQSPSVPDDVTDIMLQSFKDIIAMPALSSLKNATKVTNVSSSNTLYTFGQCIPVLSVEDCQECLNKAVNDIRSCFIRRGTGFGRIFWPSCNIGYKLNFSGSTSVGTTVSAVIVVLLFGSFLWRRRRRYTIEEDKANNQGVQLLQIMDGGIGNESYDILQGGKPGESQELPLFPLNLTLKATHHFSNENKLGEGGFGRVYKGALADGKEIAVKRLSRTSGQGLQEFKNEVSLIAKLQHRNLVRILGCCLEGNELLLIYEYMPNKSLDFLLFDSTSKYTTRLEKANKIINGIARDHEMNPKISDFGMARVFGGNQNEANTKRVVGTYGYMAPEYAMERLFSVKSDVFSFGVLMLEIISGRKNSGFYLSECGQSLLTYTWKLWCEDHAIELMNPVLKQSSNLDELLKYIHIGLLCVQEDPADRPTISSVVVMLAADTMTLPQPTQPAFSVGRVVAKSGQGCKVCSVNEVTLSNVSPR</sequence>
<proteinExistence type="predicted"/>
<evidence type="ECO:0000313" key="2">
    <source>
        <dbReference type="Proteomes" id="UP001164539"/>
    </source>
</evidence>
<gene>
    <name evidence="1" type="ORF">OWV82_023157</name>
</gene>
<dbReference type="Proteomes" id="UP001164539">
    <property type="component" value="Chromosome 13"/>
</dbReference>
<organism evidence="1 2">
    <name type="scientific">Melia azedarach</name>
    <name type="common">Chinaberry tree</name>
    <dbReference type="NCBI Taxonomy" id="155640"/>
    <lineage>
        <taxon>Eukaryota</taxon>
        <taxon>Viridiplantae</taxon>
        <taxon>Streptophyta</taxon>
        <taxon>Embryophyta</taxon>
        <taxon>Tracheophyta</taxon>
        <taxon>Spermatophyta</taxon>
        <taxon>Magnoliopsida</taxon>
        <taxon>eudicotyledons</taxon>
        <taxon>Gunneridae</taxon>
        <taxon>Pentapetalae</taxon>
        <taxon>rosids</taxon>
        <taxon>malvids</taxon>
        <taxon>Sapindales</taxon>
        <taxon>Meliaceae</taxon>
        <taxon>Melia</taxon>
    </lineage>
</organism>
<comment type="caution">
    <text evidence="1">The sequence shown here is derived from an EMBL/GenBank/DDBJ whole genome shotgun (WGS) entry which is preliminary data.</text>
</comment>
<name>A0ACC1WX56_MELAZ</name>
<keyword evidence="2" id="KW-1185">Reference proteome</keyword>
<reference evidence="1 2" key="1">
    <citation type="journal article" date="2023" name="Science">
        <title>Complex scaffold remodeling in plant triterpene biosynthesis.</title>
        <authorList>
            <person name="De La Pena R."/>
            <person name="Hodgson H."/>
            <person name="Liu J.C."/>
            <person name="Stephenson M.J."/>
            <person name="Martin A.C."/>
            <person name="Owen C."/>
            <person name="Harkess A."/>
            <person name="Leebens-Mack J."/>
            <person name="Jimenez L.E."/>
            <person name="Osbourn A."/>
            <person name="Sattely E.S."/>
        </authorList>
    </citation>
    <scope>NUCLEOTIDE SEQUENCE [LARGE SCALE GENOMIC DNA]</scope>
    <source>
        <strain evidence="2">cv. JPN11</strain>
        <tissue evidence="1">Leaf</tissue>
    </source>
</reference>
<protein>
    <submittedName>
        <fullName evidence="1">Cysteine-rich receptor-kinase-like protein</fullName>
    </submittedName>
</protein>
<accession>A0ACC1WX56</accession>
<dbReference type="EMBL" id="CM051406">
    <property type="protein sequence ID" value="KAJ4703227.1"/>
    <property type="molecule type" value="Genomic_DNA"/>
</dbReference>